<evidence type="ECO:0000256" key="3">
    <source>
        <dbReference type="ARBA" id="ARBA00022448"/>
    </source>
</evidence>
<feature type="transmembrane region" description="Helical" evidence="8">
    <location>
        <begin position="186"/>
        <end position="205"/>
    </location>
</feature>
<feature type="transmembrane region" description="Helical" evidence="8">
    <location>
        <begin position="143"/>
        <end position="166"/>
    </location>
</feature>
<protein>
    <submittedName>
        <fullName evidence="9">Iron ABC transporter permease</fullName>
    </submittedName>
</protein>
<accession>A0A974NRI8</accession>
<dbReference type="GO" id="GO:0022857">
    <property type="term" value="F:transmembrane transporter activity"/>
    <property type="evidence" value="ECO:0007669"/>
    <property type="project" value="InterPro"/>
</dbReference>
<dbReference type="PANTHER" id="PTHR30472">
    <property type="entry name" value="FERRIC ENTEROBACTIN TRANSPORT SYSTEM PERMEASE PROTEIN"/>
    <property type="match status" value="1"/>
</dbReference>
<reference evidence="9 10" key="1">
    <citation type="submission" date="2021-01" db="EMBL/GenBank/DDBJ databases">
        <title>FDA dAtabase for Regulatory Grade micrObial Sequences (FDA-ARGOS): Supporting development and validation of Infectious Disease Dx tests.</title>
        <authorList>
            <person name="Nelson B."/>
            <person name="Plummer A."/>
            <person name="Tallon L."/>
            <person name="Sadzewicz L."/>
            <person name="Zhao X."/>
            <person name="Boylan J."/>
            <person name="Ott S."/>
            <person name="Bowen H."/>
            <person name="Vavikolanu K."/>
            <person name="Mehta A."/>
            <person name="Aluvathingal J."/>
            <person name="Nadendla S."/>
            <person name="Myers T."/>
            <person name="Yan Y."/>
            <person name="Sichtig H."/>
        </authorList>
    </citation>
    <scope>NUCLEOTIDE SEQUENCE [LARGE SCALE GENOMIC DNA]</scope>
    <source>
        <strain evidence="9 10">FDAARGOS_1161</strain>
    </source>
</reference>
<dbReference type="PANTHER" id="PTHR30472:SF69">
    <property type="entry name" value="HEME-IRON TRANSPORT SYSTEM PERMEASE PROTEIN ISDF-RELATED"/>
    <property type="match status" value="1"/>
</dbReference>
<dbReference type="Gene3D" id="1.10.3470.10">
    <property type="entry name" value="ABC transporter involved in vitamin B12 uptake, BtuC"/>
    <property type="match status" value="1"/>
</dbReference>
<feature type="transmembrane region" description="Helical" evidence="8">
    <location>
        <begin position="232"/>
        <end position="259"/>
    </location>
</feature>
<comment type="subcellular location">
    <subcellularLocation>
        <location evidence="1">Cell membrane</location>
        <topology evidence="1">Multi-pass membrane protein</topology>
    </subcellularLocation>
</comment>
<evidence type="ECO:0000256" key="5">
    <source>
        <dbReference type="ARBA" id="ARBA00022692"/>
    </source>
</evidence>
<dbReference type="EMBL" id="CP068053">
    <property type="protein sequence ID" value="QQT02535.1"/>
    <property type="molecule type" value="Genomic_DNA"/>
</dbReference>
<dbReference type="Proteomes" id="UP000595254">
    <property type="component" value="Chromosome"/>
</dbReference>
<gene>
    <name evidence="9" type="ORF">I6J18_04765</name>
</gene>
<keyword evidence="10" id="KW-1185">Reference proteome</keyword>
<feature type="transmembrane region" description="Helical" evidence="8">
    <location>
        <begin position="107"/>
        <end position="131"/>
    </location>
</feature>
<dbReference type="GO" id="GO:0005886">
    <property type="term" value="C:plasma membrane"/>
    <property type="evidence" value="ECO:0007669"/>
    <property type="project" value="UniProtKB-SubCell"/>
</dbReference>
<evidence type="ECO:0000256" key="7">
    <source>
        <dbReference type="ARBA" id="ARBA00023136"/>
    </source>
</evidence>
<name>A0A974NRI8_PERPY</name>
<dbReference type="AlphaFoldDB" id="A0A974NRI8"/>
<evidence type="ECO:0000256" key="6">
    <source>
        <dbReference type="ARBA" id="ARBA00022989"/>
    </source>
</evidence>
<evidence type="ECO:0000256" key="2">
    <source>
        <dbReference type="ARBA" id="ARBA00007935"/>
    </source>
</evidence>
<keyword evidence="3" id="KW-0813">Transport</keyword>
<evidence type="ECO:0000313" key="10">
    <source>
        <dbReference type="Proteomes" id="UP000595254"/>
    </source>
</evidence>
<dbReference type="CDD" id="cd06550">
    <property type="entry name" value="TM_ABC_iron-siderophores_like"/>
    <property type="match status" value="1"/>
</dbReference>
<dbReference type="InterPro" id="IPR000522">
    <property type="entry name" value="ABC_transptr_permease_BtuC"/>
</dbReference>
<keyword evidence="5 8" id="KW-0812">Transmembrane</keyword>
<dbReference type="SUPFAM" id="SSF81345">
    <property type="entry name" value="ABC transporter involved in vitamin B12 uptake, BtuC"/>
    <property type="match status" value="1"/>
</dbReference>
<keyword evidence="6 8" id="KW-1133">Transmembrane helix</keyword>
<evidence type="ECO:0000256" key="1">
    <source>
        <dbReference type="ARBA" id="ARBA00004651"/>
    </source>
</evidence>
<dbReference type="GO" id="GO:0033214">
    <property type="term" value="P:siderophore-iron import into cell"/>
    <property type="evidence" value="ECO:0007669"/>
    <property type="project" value="TreeGrafter"/>
</dbReference>
<keyword evidence="7 8" id="KW-0472">Membrane</keyword>
<dbReference type="FunFam" id="1.10.3470.10:FF:000001">
    <property type="entry name" value="Vitamin B12 ABC transporter permease BtuC"/>
    <property type="match status" value="1"/>
</dbReference>
<feature type="transmembrane region" description="Helical" evidence="8">
    <location>
        <begin position="49"/>
        <end position="70"/>
    </location>
</feature>
<feature type="transmembrane region" description="Helical" evidence="8">
    <location>
        <begin position="301"/>
        <end position="319"/>
    </location>
</feature>
<sequence length="323" mass="34317">MYILMIILLLASIVAGISLGPSAVGIKQIIPTIFGNGSFKEEFILFSIRMPRVFVLTLAGMALALSGAILQTLTKNDLADPGIIGINAGAGVAITVFYLFVDASSKYYAYQLPAVGFLGAIITAGLIFIFTTDKRNGIQPVKLVLMGVGIASALSGLMVIMISGAKNEDVQFITKWLSGNIWGADWPFILALLPWLIVAIPVLLWKQKSMNLLVLDETVAKGLGVSINRDRILLLVIAVALAGSAVSVVGSISFIGLIAPHIAKQLVGSKHQNFLLLSPIIGAAILVFADTIGRIIYTETIPAGIIVAIIGAPYFLYLLRKSI</sequence>
<evidence type="ECO:0000313" key="9">
    <source>
        <dbReference type="EMBL" id="QQT02535.1"/>
    </source>
</evidence>
<dbReference type="KEGG" id="ppsr:I6J18_04765"/>
<proteinExistence type="inferred from homology"/>
<organism evidence="9 10">
    <name type="scientific">Peribacillus psychrosaccharolyticus</name>
    <name type="common">Bacillus psychrosaccharolyticus</name>
    <dbReference type="NCBI Taxonomy" id="1407"/>
    <lineage>
        <taxon>Bacteria</taxon>
        <taxon>Bacillati</taxon>
        <taxon>Bacillota</taxon>
        <taxon>Bacilli</taxon>
        <taxon>Bacillales</taxon>
        <taxon>Bacillaceae</taxon>
        <taxon>Peribacillus</taxon>
    </lineage>
</organism>
<dbReference type="InterPro" id="IPR037294">
    <property type="entry name" value="ABC_BtuC-like"/>
</dbReference>
<dbReference type="RefSeq" id="WP_051387508.1">
    <property type="nucleotide sequence ID" value="NZ_CP068053.1"/>
</dbReference>
<feature type="transmembrane region" description="Helical" evidence="8">
    <location>
        <begin position="82"/>
        <end position="101"/>
    </location>
</feature>
<feature type="transmembrane region" description="Helical" evidence="8">
    <location>
        <begin position="271"/>
        <end position="289"/>
    </location>
</feature>
<comment type="similarity">
    <text evidence="2">Belongs to the binding-protein-dependent transport system permease family. FecCD subfamily.</text>
</comment>
<evidence type="ECO:0000256" key="4">
    <source>
        <dbReference type="ARBA" id="ARBA00022475"/>
    </source>
</evidence>
<evidence type="ECO:0000256" key="8">
    <source>
        <dbReference type="SAM" id="Phobius"/>
    </source>
</evidence>
<keyword evidence="4" id="KW-1003">Cell membrane</keyword>
<dbReference type="Pfam" id="PF01032">
    <property type="entry name" value="FecCD"/>
    <property type="match status" value="1"/>
</dbReference>